<evidence type="ECO:0000256" key="1">
    <source>
        <dbReference type="SAM" id="MobiDB-lite"/>
    </source>
</evidence>
<dbReference type="Proteomes" id="UP000298652">
    <property type="component" value="Chromosome 4"/>
</dbReference>
<name>A0A4U6V0F7_SETVI</name>
<feature type="region of interest" description="Disordered" evidence="1">
    <location>
        <begin position="17"/>
        <end position="79"/>
    </location>
</feature>
<dbReference type="EMBL" id="CM016555">
    <property type="protein sequence ID" value="TKW22520.1"/>
    <property type="molecule type" value="Genomic_DNA"/>
</dbReference>
<evidence type="ECO:0000313" key="3">
    <source>
        <dbReference type="Proteomes" id="UP000298652"/>
    </source>
</evidence>
<keyword evidence="3" id="KW-1185">Reference proteome</keyword>
<proteinExistence type="predicted"/>
<evidence type="ECO:0000313" key="2">
    <source>
        <dbReference type="EMBL" id="TKW22520.1"/>
    </source>
</evidence>
<feature type="region of interest" description="Disordered" evidence="1">
    <location>
        <begin position="93"/>
        <end position="130"/>
    </location>
</feature>
<feature type="compositionally biased region" description="Pro residues" evidence="1">
    <location>
        <begin position="64"/>
        <end position="79"/>
    </location>
</feature>
<sequence>MAIQFLWALVLPTFYPPPPPPSRRSLGPARFPHRRRALVARAPQSREPPVTARRRDPGRRRPPRPPPPPVADSPAPPPRRAVLVVPRASLTLVARAPQSREPPATTRRRGPLTTVGPSGRAASRCDEPPRCDPARCRPREALLSAVAPHAAGLQAAPSRCCRRAPLPEKTKKHPENAFLEMLIFVDKIVEFIIFKC</sequence>
<gene>
    <name evidence="2" type="ORF">SEVIR_4G233800v2</name>
</gene>
<dbReference type="Gramene" id="TKW22520">
    <property type="protein sequence ID" value="TKW22520"/>
    <property type="gene ID" value="SEVIR_4G233800v2"/>
</dbReference>
<accession>A0A4U6V0F7</accession>
<organism evidence="2 3">
    <name type="scientific">Setaria viridis</name>
    <name type="common">Green bristlegrass</name>
    <name type="synonym">Setaria italica subsp. viridis</name>
    <dbReference type="NCBI Taxonomy" id="4556"/>
    <lineage>
        <taxon>Eukaryota</taxon>
        <taxon>Viridiplantae</taxon>
        <taxon>Streptophyta</taxon>
        <taxon>Embryophyta</taxon>
        <taxon>Tracheophyta</taxon>
        <taxon>Spermatophyta</taxon>
        <taxon>Magnoliopsida</taxon>
        <taxon>Liliopsida</taxon>
        <taxon>Poales</taxon>
        <taxon>Poaceae</taxon>
        <taxon>PACMAD clade</taxon>
        <taxon>Panicoideae</taxon>
        <taxon>Panicodae</taxon>
        <taxon>Paniceae</taxon>
        <taxon>Cenchrinae</taxon>
        <taxon>Setaria</taxon>
    </lineage>
</organism>
<protein>
    <submittedName>
        <fullName evidence="2">Uncharacterized protein</fullName>
    </submittedName>
</protein>
<reference evidence="2" key="1">
    <citation type="submission" date="2019-03" db="EMBL/GenBank/DDBJ databases">
        <title>WGS assembly of Setaria viridis.</title>
        <authorList>
            <person name="Huang P."/>
            <person name="Jenkins J."/>
            <person name="Grimwood J."/>
            <person name="Barry K."/>
            <person name="Healey A."/>
            <person name="Mamidi S."/>
            <person name="Sreedasyam A."/>
            <person name="Shu S."/>
            <person name="Feldman M."/>
            <person name="Wu J."/>
            <person name="Yu Y."/>
            <person name="Chen C."/>
            <person name="Johnson J."/>
            <person name="Rokhsar D."/>
            <person name="Baxter I."/>
            <person name="Schmutz J."/>
            <person name="Brutnell T."/>
            <person name="Kellogg E."/>
        </authorList>
    </citation>
    <scope>NUCLEOTIDE SEQUENCE [LARGE SCALE GENOMIC DNA]</scope>
</reference>
<dbReference type="AlphaFoldDB" id="A0A4U6V0F7"/>